<evidence type="ECO:0008006" key="4">
    <source>
        <dbReference type="Google" id="ProtNLM"/>
    </source>
</evidence>
<sequence>MSRRRRQSPFAKRTPVDWGGRIVLALGLVVGGYLGLTASAANVVVKVDPARAHLLAPGNGVITADYAQTLFTQNPTADDDAPSVRLARKALRQDPTTVEALTVLGLHAQLQNDAARTGRIFTYSNLLSRRELRPKIWAIEDAVTRGDIAEALRQYDLALRTSPDAQSLLFPTLTAALVEPQIRARLLRILATRPIWEESFIRYAASSRINPEGVLKFFAEGRQAGVVVPSDQRAALINALFAAGKTDLAWKAYARLRPNARRDRSRDPNFALAADVRTIFDWQAGYDPSMSAAILKTGDGKGLLDFAVPPSTGGVLVHQTELLAPGAYRLTGQSVGIDQPEQSQPYWVLTCQMNGRELGRIRVSNSALNNGRFAGHFSVPENCTVQTLSLVAVPSDDISGVSGQIVRAELVPTE</sequence>
<evidence type="ECO:0000313" key="3">
    <source>
        <dbReference type="Proteomes" id="UP000295493"/>
    </source>
</evidence>
<keyword evidence="1" id="KW-0472">Membrane</keyword>
<comment type="caution">
    <text evidence="2">The sequence shown here is derived from an EMBL/GenBank/DDBJ whole genome shotgun (WGS) entry which is preliminary data.</text>
</comment>
<dbReference type="AlphaFoldDB" id="A0A4R6FEC1"/>
<reference evidence="2 3" key="1">
    <citation type="submission" date="2019-03" db="EMBL/GenBank/DDBJ databases">
        <title>Genomic Encyclopedia of Type Strains, Phase IV (KMG-IV): sequencing the most valuable type-strain genomes for metagenomic binning, comparative biology and taxonomic classification.</title>
        <authorList>
            <person name="Goeker M."/>
        </authorList>
    </citation>
    <scope>NUCLEOTIDE SEQUENCE [LARGE SCALE GENOMIC DNA]</scope>
    <source>
        <strain evidence="2 3">DSM 25059</strain>
    </source>
</reference>
<keyword evidence="1" id="KW-1133">Transmembrane helix</keyword>
<evidence type="ECO:0000256" key="1">
    <source>
        <dbReference type="SAM" id="Phobius"/>
    </source>
</evidence>
<dbReference type="Gene3D" id="1.25.40.10">
    <property type="entry name" value="Tetratricopeptide repeat domain"/>
    <property type="match status" value="1"/>
</dbReference>
<gene>
    <name evidence="2" type="ORF">EV664_1122</name>
</gene>
<dbReference type="EMBL" id="SNWD01000012">
    <property type="protein sequence ID" value="TDN79523.1"/>
    <property type="molecule type" value="Genomic_DNA"/>
</dbReference>
<accession>A0A4R6FEC1</accession>
<keyword evidence="3" id="KW-1185">Reference proteome</keyword>
<organism evidence="2 3">
    <name type="scientific">Stakelama pacifica</name>
    <dbReference type="NCBI Taxonomy" id="517720"/>
    <lineage>
        <taxon>Bacteria</taxon>
        <taxon>Pseudomonadati</taxon>
        <taxon>Pseudomonadota</taxon>
        <taxon>Alphaproteobacteria</taxon>
        <taxon>Sphingomonadales</taxon>
        <taxon>Sphingomonadaceae</taxon>
        <taxon>Stakelama</taxon>
    </lineage>
</organism>
<evidence type="ECO:0000313" key="2">
    <source>
        <dbReference type="EMBL" id="TDN79523.1"/>
    </source>
</evidence>
<proteinExistence type="predicted"/>
<dbReference type="Proteomes" id="UP000295493">
    <property type="component" value="Unassembled WGS sequence"/>
</dbReference>
<name>A0A4R6FEC1_9SPHN</name>
<protein>
    <recommendedName>
        <fullName evidence="4">Tetratricopeptide repeat protein</fullName>
    </recommendedName>
</protein>
<feature type="transmembrane region" description="Helical" evidence="1">
    <location>
        <begin position="21"/>
        <end position="45"/>
    </location>
</feature>
<keyword evidence="1" id="KW-0812">Transmembrane</keyword>
<dbReference type="InterPro" id="IPR011990">
    <property type="entry name" value="TPR-like_helical_dom_sf"/>
</dbReference>